<proteinExistence type="predicted"/>
<evidence type="ECO:0000313" key="2">
    <source>
        <dbReference type="Proteomes" id="UP001497522"/>
    </source>
</evidence>
<keyword evidence="2" id="KW-1185">Reference proteome</keyword>
<protein>
    <submittedName>
        <fullName evidence="1">Uncharacterized protein</fullName>
    </submittedName>
</protein>
<organism evidence="1 2">
    <name type="scientific">Sphagnum jensenii</name>
    <dbReference type="NCBI Taxonomy" id="128206"/>
    <lineage>
        <taxon>Eukaryota</taxon>
        <taxon>Viridiplantae</taxon>
        <taxon>Streptophyta</taxon>
        <taxon>Embryophyta</taxon>
        <taxon>Bryophyta</taxon>
        <taxon>Sphagnophytina</taxon>
        <taxon>Sphagnopsida</taxon>
        <taxon>Sphagnales</taxon>
        <taxon>Sphagnaceae</taxon>
        <taxon>Sphagnum</taxon>
    </lineage>
</organism>
<evidence type="ECO:0000313" key="1">
    <source>
        <dbReference type="EMBL" id="CAK9862026.1"/>
    </source>
</evidence>
<gene>
    <name evidence="1" type="ORF">CSSPJE1EN2_LOCUS5021</name>
</gene>
<dbReference type="EMBL" id="OZ023713">
    <property type="protein sequence ID" value="CAK9862026.1"/>
    <property type="molecule type" value="Genomic_DNA"/>
</dbReference>
<reference evidence="1" key="1">
    <citation type="submission" date="2024-03" db="EMBL/GenBank/DDBJ databases">
        <authorList>
            <consortium name="ELIXIR-Norway"/>
            <consortium name="Elixir Norway"/>
        </authorList>
    </citation>
    <scope>NUCLEOTIDE SEQUENCE</scope>
</reference>
<dbReference type="Proteomes" id="UP001497522">
    <property type="component" value="Chromosome 12"/>
</dbReference>
<name>A0ABP1AHK3_9BRYO</name>
<accession>A0ABP1AHK3</accession>
<sequence>MQNNQHLLQHKNQPAERFLHHTDMQKEWDMGADASAEPALLQPRIVVFRALEKTFVLLRGGGDVFTIPGNVVASMAKVMGVCEDSSG</sequence>